<dbReference type="HOGENOM" id="CLU_088923_0_0_9"/>
<dbReference type="InterPro" id="IPR050266">
    <property type="entry name" value="AB_hydrolase_sf"/>
</dbReference>
<dbReference type="RefSeq" id="WP_007957894.1">
    <property type="nucleotide sequence ID" value="NZ_CP010978.1"/>
</dbReference>
<dbReference type="Proteomes" id="UP000005361">
    <property type="component" value="Chromosome"/>
</dbReference>
<organism evidence="2 3">
    <name type="scientific">Pelosinus fermentans JBW45</name>
    <dbReference type="NCBI Taxonomy" id="1192197"/>
    <lineage>
        <taxon>Bacteria</taxon>
        <taxon>Bacillati</taxon>
        <taxon>Bacillota</taxon>
        <taxon>Negativicutes</taxon>
        <taxon>Selenomonadales</taxon>
        <taxon>Sporomusaceae</taxon>
        <taxon>Pelosinus</taxon>
    </lineage>
</organism>
<dbReference type="PRINTS" id="PR00111">
    <property type="entry name" value="ABHYDROLASE"/>
</dbReference>
<dbReference type="Gene3D" id="3.40.50.1820">
    <property type="entry name" value="alpha/beta hydrolase"/>
    <property type="match status" value="1"/>
</dbReference>
<reference evidence="2 3" key="1">
    <citation type="journal article" date="2015" name="Genome Announc.">
        <title>Complete Genome Sequence of Pelosinus fermentans JBW45, a Member of a Remarkably Competitive Group of Negativicutes in the Firmicutes Phylum.</title>
        <authorList>
            <person name="De Leon K.B."/>
            <person name="Utturkar S.M."/>
            <person name="Camilleri L.B."/>
            <person name="Elias D.A."/>
            <person name="Arkin A.P."/>
            <person name="Fields M.W."/>
            <person name="Brown S.D."/>
            <person name="Wall J.D."/>
        </authorList>
    </citation>
    <scope>NUCLEOTIDE SEQUENCE [LARGE SCALE GENOMIC DNA]</scope>
    <source>
        <strain evidence="2 3">JBW45</strain>
    </source>
</reference>
<evidence type="ECO:0000313" key="3">
    <source>
        <dbReference type="Proteomes" id="UP000005361"/>
    </source>
</evidence>
<feature type="domain" description="Serine aminopeptidase S33" evidence="1">
    <location>
        <begin position="45"/>
        <end position="250"/>
    </location>
</feature>
<dbReference type="STRING" id="1192197.JBW_03039"/>
<dbReference type="InterPro" id="IPR029058">
    <property type="entry name" value="AB_hydrolase_fold"/>
</dbReference>
<reference evidence="3" key="2">
    <citation type="submission" date="2015-02" db="EMBL/GenBank/DDBJ databases">
        <title>Complete Genome Sequence of Pelosinus fermentans JBW45.</title>
        <authorList>
            <person name="De Leon K.B."/>
            <person name="Utturkar S.M."/>
            <person name="Camilleri L.B."/>
            <person name="Arkin A.P."/>
            <person name="Fields M.W."/>
            <person name="Brown S.D."/>
            <person name="Wall J.D."/>
        </authorList>
    </citation>
    <scope>NUCLEOTIDE SEQUENCE [LARGE SCALE GENOMIC DNA]</scope>
    <source>
        <strain evidence="3">JBW45</strain>
    </source>
</reference>
<dbReference type="OrthoDB" id="9775557at2"/>
<dbReference type="Pfam" id="PF12146">
    <property type="entry name" value="Hydrolase_4"/>
    <property type="match status" value="1"/>
</dbReference>
<dbReference type="KEGG" id="pft:JBW_03039"/>
<evidence type="ECO:0000313" key="2">
    <source>
        <dbReference type="EMBL" id="AJQ28382.1"/>
    </source>
</evidence>
<sequence length="268" mass="30563">MKCSVKDVAVNYEVYGDGKPVIMLHGYSPDHRLMTGCMEPVFEKRVGYKRIYIDLPGMGKTKGKDWVNSSDVVLDILLDFIDMTIPGENFLLAGESYGGYLSRGIVYKLAHRIDGLFLLCPKILDGKENRDVPSHVVLKRDDDLLAKLDPLDAKAFDAMHVVQNVDIWRRYRDEILSGINLADFGFLRKLKAKFSFEDTLNETFTKPTLFLLGRQDASVGYKDTWSILDNYPRATFAVLDKAGHNLQLEQVEVFNCLVDEWITRVEEE</sequence>
<dbReference type="EMBL" id="CP010978">
    <property type="protein sequence ID" value="AJQ28382.1"/>
    <property type="molecule type" value="Genomic_DNA"/>
</dbReference>
<proteinExistence type="predicted"/>
<dbReference type="InterPro" id="IPR000073">
    <property type="entry name" value="AB_hydrolase_1"/>
</dbReference>
<dbReference type="PANTHER" id="PTHR43798">
    <property type="entry name" value="MONOACYLGLYCEROL LIPASE"/>
    <property type="match status" value="1"/>
</dbReference>
<accession>I9NQD2</accession>
<dbReference type="InterPro" id="IPR022742">
    <property type="entry name" value="Hydrolase_4"/>
</dbReference>
<dbReference type="AlphaFoldDB" id="I9NQD2"/>
<protein>
    <recommendedName>
        <fullName evidence="1">Serine aminopeptidase S33 domain-containing protein</fullName>
    </recommendedName>
</protein>
<evidence type="ECO:0000259" key="1">
    <source>
        <dbReference type="Pfam" id="PF12146"/>
    </source>
</evidence>
<dbReference type="SUPFAM" id="SSF53474">
    <property type="entry name" value="alpha/beta-Hydrolases"/>
    <property type="match status" value="1"/>
</dbReference>
<gene>
    <name evidence="2" type="ORF">JBW_03039</name>
</gene>
<name>I9NQD2_9FIRM</name>
<dbReference type="PANTHER" id="PTHR43798:SF6">
    <property type="entry name" value="HYDROLASE, PUTATIVE (AFU_ORTHOLOGUE AFUA_4G13070)-RELATED"/>
    <property type="match status" value="1"/>
</dbReference>